<keyword evidence="2" id="KW-1185">Reference proteome</keyword>
<dbReference type="Proteomes" id="UP000001423">
    <property type="component" value="Chromosome"/>
</dbReference>
<name>B9ESB4_PROMM</name>
<dbReference type="HOGENOM" id="CLU_2938002_0_0_3"/>
<accession>B9ESB4</accession>
<reference evidence="1 2" key="1">
    <citation type="journal article" date="2003" name="Nature">
        <title>Genome divergence in two Prochlorococcus ecotypes reflects oceanic niche differentiation.</title>
        <authorList>
            <person name="Rocap G."/>
            <person name="Larimer F.W."/>
            <person name="Lamerdin J.E."/>
            <person name="Malfatti S."/>
            <person name="Chain P."/>
            <person name="Ahlgren N.A."/>
            <person name="Arellano A."/>
            <person name="Coleman M."/>
            <person name="Hauser L."/>
            <person name="Hess W.R."/>
            <person name="Johnson Z.I."/>
            <person name="Land M.L."/>
            <person name="Lindell D."/>
            <person name="Post A.F."/>
            <person name="Regala W."/>
            <person name="Shah M."/>
            <person name="Shaw S.L."/>
            <person name="Steglich C."/>
            <person name="Sullivan M.B."/>
            <person name="Ting C.S."/>
            <person name="Tolonen A."/>
            <person name="Webb E.A."/>
            <person name="Zinser E.R."/>
            <person name="Chisholm S.W."/>
        </authorList>
    </citation>
    <scope>NUCLEOTIDE SEQUENCE [LARGE SCALE GENOMIC DNA]</scope>
    <source>
        <strain evidence="2">MIT 9313</strain>
    </source>
</reference>
<sequence length="62" mass="6888">MEQALQAVNHGSRLVALDQSSGSDGVLCSGELRYVLRHRESHDCRMPRVLISALLFGLHGWN</sequence>
<proteinExistence type="predicted"/>
<dbReference type="EMBL" id="BX548175">
    <property type="protein sequence ID" value="CAX32255.1"/>
    <property type="molecule type" value="Genomic_DNA"/>
</dbReference>
<gene>
    <name evidence="1" type="ordered locus">PMT_2733</name>
</gene>
<evidence type="ECO:0000313" key="2">
    <source>
        <dbReference type="Proteomes" id="UP000001423"/>
    </source>
</evidence>
<protein>
    <submittedName>
        <fullName evidence="1">Uncharacterized protein</fullName>
    </submittedName>
</protein>
<organism evidence="1 2">
    <name type="scientific">Prochlorococcus marinus (strain MIT 9313)</name>
    <dbReference type="NCBI Taxonomy" id="74547"/>
    <lineage>
        <taxon>Bacteria</taxon>
        <taxon>Bacillati</taxon>
        <taxon>Cyanobacteriota</taxon>
        <taxon>Cyanophyceae</taxon>
        <taxon>Synechococcales</taxon>
        <taxon>Prochlorococcaceae</taxon>
        <taxon>Prochlorococcus</taxon>
    </lineage>
</organism>
<evidence type="ECO:0000313" key="1">
    <source>
        <dbReference type="EMBL" id="CAX32255.1"/>
    </source>
</evidence>
<dbReference type="KEGG" id="pmt:PMT_2733"/>
<dbReference type="eggNOG" id="ENOG5031U6T">
    <property type="taxonomic scope" value="Bacteria"/>
</dbReference>
<dbReference type="AlphaFoldDB" id="B9ESB4"/>